<dbReference type="EMBL" id="UGXG01000002">
    <property type="protein sequence ID" value="SUG45386.1"/>
    <property type="molecule type" value="Genomic_DNA"/>
</dbReference>
<evidence type="ECO:0000256" key="4">
    <source>
        <dbReference type="ARBA" id="ARBA00023002"/>
    </source>
</evidence>
<gene>
    <name evidence="8" type="primary">nirB_1</name>
    <name evidence="8" type="ORF">NCTC8297_00555</name>
</gene>
<keyword evidence="3" id="KW-0479">Metal-binding</keyword>
<protein>
    <submittedName>
        <fullName evidence="8">Nitrite reductase large subunit</fullName>
        <ecNumber evidence="8">1.7.1.4</ecNumber>
    </submittedName>
</protein>
<dbReference type="InterPro" id="IPR006067">
    <property type="entry name" value="NO2/SO3_Rdtase_4Fe4S_dom"/>
</dbReference>
<dbReference type="InterPro" id="IPR052034">
    <property type="entry name" value="NasD-like"/>
</dbReference>
<dbReference type="GO" id="GO:0046872">
    <property type="term" value="F:metal ion binding"/>
    <property type="evidence" value="ECO:0007669"/>
    <property type="project" value="UniProtKB-KW"/>
</dbReference>
<dbReference type="EC" id="1.7.1.4" evidence="8"/>
<dbReference type="AlphaFoldDB" id="A0A379T5J2"/>
<keyword evidence="5" id="KW-0408">Iron</keyword>
<keyword evidence="6" id="KW-0411">Iron-sulfur</keyword>
<dbReference type="FunFam" id="3.30.413.10:FF:000007">
    <property type="entry name" value="Nitrite reductase [NAD(P)H] large subunit"/>
    <property type="match status" value="1"/>
</dbReference>
<reference evidence="8 9" key="1">
    <citation type="submission" date="2018-06" db="EMBL/GenBank/DDBJ databases">
        <authorList>
            <consortium name="Pathogen Informatics"/>
            <person name="Doyle S."/>
        </authorList>
    </citation>
    <scope>NUCLEOTIDE SEQUENCE [LARGE SCALE GENOMIC DNA]</scope>
    <source>
        <strain evidence="8 9">NCTC8297</strain>
    </source>
</reference>
<dbReference type="Gene3D" id="3.30.413.10">
    <property type="entry name" value="Sulfite Reductase Hemoprotein, domain 1"/>
    <property type="match status" value="1"/>
</dbReference>
<dbReference type="PROSITE" id="PS00365">
    <property type="entry name" value="NIR_SIR"/>
    <property type="match status" value="1"/>
</dbReference>
<evidence type="ECO:0000313" key="8">
    <source>
        <dbReference type="EMBL" id="SUG45386.1"/>
    </source>
</evidence>
<dbReference type="PRINTS" id="PR00397">
    <property type="entry name" value="SIROHAEM"/>
</dbReference>
<evidence type="ECO:0000256" key="6">
    <source>
        <dbReference type="ARBA" id="ARBA00023014"/>
    </source>
</evidence>
<evidence type="ECO:0000313" key="9">
    <source>
        <dbReference type="Proteomes" id="UP000254741"/>
    </source>
</evidence>
<organism evidence="8 9">
    <name type="scientific">Salmonella enterica subsp. arizonae</name>
    <dbReference type="NCBI Taxonomy" id="59203"/>
    <lineage>
        <taxon>Bacteria</taxon>
        <taxon>Pseudomonadati</taxon>
        <taxon>Pseudomonadota</taxon>
        <taxon>Gammaproteobacteria</taxon>
        <taxon>Enterobacterales</taxon>
        <taxon>Enterobacteriaceae</taxon>
        <taxon>Salmonella</taxon>
    </lineage>
</organism>
<evidence type="ECO:0000256" key="5">
    <source>
        <dbReference type="ARBA" id="ARBA00023004"/>
    </source>
</evidence>
<evidence type="ECO:0000256" key="3">
    <source>
        <dbReference type="ARBA" id="ARBA00022723"/>
    </source>
</evidence>
<evidence type="ECO:0000259" key="7">
    <source>
        <dbReference type="Pfam" id="PF01077"/>
    </source>
</evidence>
<dbReference type="InterPro" id="IPR006066">
    <property type="entry name" value="NO2/SO3_Rdtase_FeS/sirohaem_BS"/>
</dbReference>
<dbReference type="SUPFAM" id="SSF56014">
    <property type="entry name" value="Nitrite and sulphite reductase 4Fe-4S domain-like"/>
    <property type="match status" value="1"/>
</dbReference>
<keyword evidence="2" id="KW-0349">Heme</keyword>
<accession>A0A379T5J2</accession>
<dbReference type="Pfam" id="PF01077">
    <property type="entry name" value="NIR_SIR"/>
    <property type="match status" value="1"/>
</dbReference>
<dbReference type="PANTHER" id="PTHR43809">
    <property type="entry name" value="NITRITE REDUCTASE (NADH) LARGE SUBUNIT"/>
    <property type="match status" value="1"/>
</dbReference>
<evidence type="ECO:0000256" key="1">
    <source>
        <dbReference type="ARBA" id="ARBA00022485"/>
    </source>
</evidence>
<name>A0A379T5J2_SALER</name>
<proteinExistence type="predicted"/>
<evidence type="ECO:0000256" key="2">
    <source>
        <dbReference type="ARBA" id="ARBA00022617"/>
    </source>
</evidence>
<dbReference type="GO" id="GO:0051539">
    <property type="term" value="F:4 iron, 4 sulfur cluster binding"/>
    <property type="evidence" value="ECO:0007669"/>
    <property type="project" value="UniProtKB-KW"/>
</dbReference>
<keyword evidence="4 8" id="KW-0560">Oxidoreductase</keyword>
<keyword evidence="1" id="KW-0004">4Fe-4S</keyword>
<dbReference type="Proteomes" id="UP000254741">
    <property type="component" value="Unassembled WGS sequence"/>
</dbReference>
<dbReference type="PANTHER" id="PTHR43809:SF1">
    <property type="entry name" value="NITRITE REDUCTASE (NADH) LARGE SUBUNIT"/>
    <property type="match status" value="1"/>
</dbReference>
<dbReference type="GO" id="GO:0008942">
    <property type="term" value="F:nitrite reductase [NAD(P)H] activity"/>
    <property type="evidence" value="ECO:0007669"/>
    <property type="project" value="UniProtKB-EC"/>
</dbReference>
<dbReference type="InterPro" id="IPR045854">
    <property type="entry name" value="NO2/SO3_Rdtase_4Fe4S_sf"/>
</dbReference>
<sequence length="228" mass="25725">MIEAGFETGHAYAKALRMAKTCVGSTWCRYGVGDSVGFGVELENRYKGIRTPHKMKFGVSGCTRECAEAQGKDVGIIATEKGWNLYVCGNGGMKPRHADLLAADLDRETLIKYLDRFMMFYIRTADKLTRTAPWLDNLEGGIDYLKSVIIDDKLGLNEHLEEEMARLRAAVICEWTETVNTPAAQVRFKHFINSDKRDPNVQVVPEREQHRPATPYERIPVTLVEENA</sequence>
<feature type="domain" description="Nitrite/sulphite reductase 4Fe-4S" evidence="7">
    <location>
        <begin position="14"/>
        <end position="147"/>
    </location>
</feature>
<dbReference type="GO" id="GO:0020037">
    <property type="term" value="F:heme binding"/>
    <property type="evidence" value="ECO:0007669"/>
    <property type="project" value="InterPro"/>
</dbReference>